<sequence length="110" mass="12687">MVARNSSRRIMVGPKLPYILQDEESGDRIPEKSTRPRPSCHSLSRLGANLNFQRTVQNSQWAALVVTSSSFRATFPRSLQNAPTIRKRLQIHLFPLHQVLHQRKRCQKIT</sequence>
<dbReference type="EMBL" id="CAJPIN010003967">
    <property type="protein sequence ID" value="CAG2056514.1"/>
    <property type="molecule type" value="Genomic_DNA"/>
</dbReference>
<keyword evidence="3" id="KW-1185">Reference proteome</keyword>
<name>A0ABN7NNT0_TIMPD</name>
<accession>A0ABN7NNT0</accession>
<evidence type="ECO:0000313" key="3">
    <source>
        <dbReference type="Proteomes" id="UP001153148"/>
    </source>
</evidence>
<dbReference type="Proteomes" id="UP001153148">
    <property type="component" value="Unassembled WGS sequence"/>
</dbReference>
<evidence type="ECO:0000313" key="2">
    <source>
        <dbReference type="EMBL" id="CAG2056514.1"/>
    </source>
</evidence>
<protein>
    <submittedName>
        <fullName evidence="2">Uncharacterized protein</fullName>
    </submittedName>
</protein>
<reference evidence="2" key="1">
    <citation type="submission" date="2021-03" db="EMBL/GenBank/DDBJ databases">
        <authorList>
            <person name="Tran Van P."/>
        </authorList>
    </citation>
    <scope>NUCLEOTIDE SEQUENCE</scope>
</reference>
<evidence type="ECO:0000256" key="1">
    <source>
        <dbReference type="SAM" id="MobiDB-lite"/>
    </source>
</evidence>
<feature type="region of interest" description="Disordered" evidence="1">
    <location>
        <begin position="22"/>
        <end position="42"/>
    </location>
</feature>
<gene>
    <name evidence="2" type="ORF">TPAB3V08_LOCUS3505</name>
</gene>
<proteinExistence type="predicted"/>
<comment type="caution">
    <text evidence="2">The sequence shown here is derived from an EMBL/GenBank/DDBJ whole genome shotgun (WGS) entry which is preliminary data.</text>
</comment>
<organism evidence="2 3">
    <name type="scientific">Timema podura</name>
    <name type="common">Walking stick</name>
    <dbReference type="NCBI Taxonomy" id="61482"/>
    <lineage>
        <taxon>Eukaryota</taxon>
        <taxon>Metazoa</taxon>
        <taxon>Ecdysozoa</taxon>
        <taxon>Arthropoda</taxon>
        <taxon>Hexapoda</taxon>
        <taxon>Insecta</taxon>
        <taxon>Pterygota</taxon>
        <taxon>Neoptera</taxon>
        <taxon>Polyneoptera</taxon>
        <taxon>Phasmatodea</taxon>
        <taxon>Timematodea</taxon>
        <taxon>Timematoidea</taxon>
        <taxon>Timematidae</taxon>
        <taxon>Timema</taxon>
    </lineage>
</organism>